<dbReference type="GO" id="GO:0006096">
    <property type="term" value="P:glycolytic process"/>
    <property type="evidence" value="ECO:0007669"/>
    <property type="project" value="UniProtKB-KW"/>
</dbReference>
<feature type="domain" description="Enolase C-terminal TIM barrel" evidence="10">
    <location>
        <begin position="308"/>
        <end position="602"/>
    </location>
</feature>
<dbReference type="GO" id="GO:0000287">
    <property type="term" value="F:magnesium ion binding"/>
    <property type="evidence" value="ECO:0007669"/>
    <property type="project" value="InterPro"/>
</dbReference>
<dbReference type="InterPro" id="IPR047500">
    <property type="entry name" value="DD_ENO4"/>
</dbReference>
<dbReference type="PANTHER" id="PTHR11902:SF30">
    <property type="entry name" value="ENOLASE 4"/>
    <property type="match status" value="1"/>
</dbReference>
<dbReference type="SMART" id="SM01192">
    <property type="entry name" value="Enolase_C"/>
    <property type="match status" value="1"/>
</dbReference>
<dbReference type="Gene3D" id="3.30.390.10">
    <property type="entry name" value="Enolase-like, N-terminal domain"/>
    <property type="match status" value="1"/>
</dbReference>
<feature type="compositionally biased region" description="Basic and acidic residues" evidence="9">
    <location>
        <begin position="1"/>
        <end position="18"/>
    </location>
</feature>
<keyword evidence="5" id="KW-0456">Lyase</keyword>
<keyword evidence="4" id="KW-0324">Glycolysis</keyword>
<dbReference type="GO" id="GO:0000015">
    <property type="term" value="C:phosphopyruvate hydratase complex"/>
    <property type="evidence" value="ECO:0007669"/>
    <property type="project" value="InterPro"/>
</dbReference>
<evidence type="ECO:0000313" key="12">
    <source>
        <dbReference type="EMBL" id="OCT71300.1"/>
    </source>
</evidence>
<comment type="pathway">
    <text evidence="1">Carbohydrate degradation; glycolysis; pyruvate from D-glyceraldehyde 3-phosphate: step 4/5.</text>
</comment>
<sequence length="664" mass="72504">MRMRESTQRDRRPFHPRDTFPSNGGSLTRCIVTLKADSIADIDPKNMSYRVTGDAARKARERYELKQAAAEFYRKRNVPERLEEALNSTFCLGPEDVYGHLANYFAQFSMPPTICQIRGRKVLDGSGEPTVEVEVSCTVKNSDKRICSSVISAVSEHPKASEGLEQERNHSADTAIQWLTDLSPLLKGMSPNEQHNIDQLLSDFYQPKIEEEKARRQMEREASPMAIEPVPSPVTSPALVKKKGSGKGKKAVVMEKPIPPEEAPEPVVPGSPAIGALSLAVAKASSVLGKTPLYLHIAALRNEKLPSEFIMPTPMISVLSCGKSSPGKLNLMKEVLVIPPTGLTVQQSLDMALMLQNQIVKQINSISKTGPAIKNVTPLGCMLIGGDRIEQPLDLICEACQHVGLELGRNLYLAINCAAHELMDYNKAKYEALSGTFKSPDEMVDLYVDLINRQPAILALLDPLRKEDAAQWESLTKALGSKCFLFADAASKPVCKLLESADIHNPPCSGTVIKHTNETTVSQLLGSFKLIEGENRVTILGCPCEESVDDSIADLAVGLGARFVKLGGLLRGERSSKYNRLLAIEDELTQAGTLGTRDFILSPFSRGQFCSERPEHVGENVSAGGRENTKASSPYCLNCVCIYLDAAWILCVAPDAHEIGLVNL</sequence>
<comment type="catalytic activity">
    <reaction evidence="8">
        <text>(2R)-2-phosphoglycerate = phosphoenolpyruvate + H2O</text>
        <dbReference type="Rhea" id="RHEA:10164"/>
        <dbReference type="ChEBI" id="CHEBI:15377"/>
        <dbReference type="ChEBI" id="CHEBI:58289"/>
        <dbReference type="ChEBI" id="CHEBI:58702"/>
        <dbReference type="EC" id="4.2.1.11"/>
    </reaction>
</comment>
<dbReference type="Gene3D" id="3.20.20.120">
    <property type="entry name" value="Enolase-like C-terminal domain"/>
    <property type="match status" value="1"/>
</dbReference>
<evidence type="ECO:0000259" key="10">
    <source>
        <dbReference type="SMART" id="SM01192"/>
    </source>
</evidence>
<gene>
    <name evidence="12" type="ORF">XELAEV_18034278mg</name>
</gene>
<name>A0A974HB51_XENLA</name>
<evidence type="ECO:0000256" key="4">
    <source>
        <dbReference type="ARBA" id="ARBA00023152"/>
    </source>
</evidence>
<evidence type="ECO:0000313" key="13">
    <source>
        <dbReference type="Proteomes" id="UP000694892"/>
    </source>
</evidence>
<feature type="domain" description="Enolase N-terminal" evidence="11">
    <location>
        <begin position="114"/>
        <end position="297"/>
    </location>
</feature>
<dbReference type="InterPro" id="IPR020810">
    <property type="entry name" value="Enolase_C"/>
</dbReference>
<dbReference type="InterPro" id="IPR020811">
    <property type="entry name" value="Enolase_N"/>
</dbReference>
<evidence type="ECO:0000256" key="6">
    <source>
        <dbReference type="ARBA" id="ARBA00031125"/>
    </source>
</evidence>
<dbReference type="EC" id="4.2.1.11" evidence="3"/>
<proteinExistence type="inferred from homology"/>
<evidence type="ECO:0000256" key="1">
    <source>
        <dbReference type="ARBA" id="ARBA00005031"/>
    </source>
</evidence>
<feature type="region of interest" description="Disordered" evidence="9">
    <location>
        <begin position="1"/>
        <end position="22"/>
    </location>
</feature>
<evidence type="ECO:0000256" key="5">
    <source>
        <dbReference type="ARBA" id="ARBA00023239"/>
    </source>
</evidence>
<dbReference type="EMBL" id="CM004478">
    <property type="protein sequence ID" value="OCT71300.1"/>
    <property type="molecule type" value="Genomic_DNA"/>
</dbReference>
<dbReference type="CDD" id="cd22974">
    <property type="entry name" value="DD_ENO4"/>
    <property type="match status" value="1"/>
</dbReference>
<evidence type="ECO:0000256" key="9">
    <source>
        <dbReference type="SAM" id="MobiDB-lite"/>
    </source>
</evidence>
<evidence type="ECO:0000256" key="7">
    <source>
        <dbReference type="ARBA" id="ARBA00034855"/>
    </source>
</evidence>
<dbReference type="SMART" id="SM01193">
    <property type="entry name" value="Enolase_N"/>
    <property type="match status" value="1"/>
</dbReference>
<dbReference type="Proteomes" id="UP000694892">
    <property type="component" value="Chromosome 7L"/>
</dbReference>
<dbReference type="InterPro" id="IPR000941">
    <property type="entry name" value="Enolase"/>
</dbReference>
<feature type="region of interest" description="Disordered" evidence="9">
    <location>
        <begin position="227"/>
        <end position="246"/>
    </location>
</feature>
<organism evidence="12 13">
    <name type="scientific">Xenopus laevis</name>
    <name type="common">African clawed frog</name>
    <dbReference type="NCBI Taxonomy" id="8355"/>
    <lineage>
        <taxon>Eukaryota</taxon>
        <taxon>Metazoa</taxon>
        <taxon>Chordata</taxon>
        <taxon>Craniata</taxon>
        <taxon>Vertebrata</taxon>
        <taxon>Euteleostomi</taxon>
        <taxon>Amphibia</taxon>
        <taxon>Batrachia</taxon>
        <taxon>Anura</taxon>
        <taxon>Pipoidea</taxon>
        <taxon>Pipidae</taxon>
        <taxon>Xenopodinae</taxon>
        <taxon>Xenopus</taxon>
        <taxon>Xenopus</taxon>
    </lineage>
</organism>
<comment type="similarity">
    <text evidence="2">Belongs to the enolase family.</text>
</comment>
<reference evidence="13" key="1">
    <citation type="journal article" date="2016" name="Nature">
        <title>Genome evolution in the allotetraploid frog Xenopus laevis.</title>
        <authorList>
            <person name="Session A.M."/>
            <person name="Uno Y."/>
            <person name="Kwon T."/>
            <person name="Chapman J.A."/>
            <person name="Toyoda A."/>
            <person name="Takahashi S."/>
            <person name="Fukui A."/>
            <person name="Hikosaka A."/>
            <person name="Suzuki A."/>
            <person name="Kondo M."/>
            <person name="van Heeringen S.J."/>
            <person name="Quigley I."/>
            <person name="Heinz S."/>
            <person name="Ogino H."/>
            <person name="Ochi H."/>
            <person name="Hellsten U."/>
            <person name="Lyons J.B."/>
            <person name="Simakov O."/>
            <person name="Putnam N."/>
            <person name="Stites J."/>
            <person name="Kuroki Y."/>
            <person name="Tanaka T."/>
            <person name="Michiue T."/>
            <person name="Watanabe M."/>
            <person name="Bogdanovic O."/>
            <person name="Lister R."/>
            <person name="Georgiou G."/>
            <person name="Paranjpe S.S."/>
            <person name="van Kruijsbergen I."/>
            <person name="Shu S."/>
            <person name="Carlson J."/>
            <person name="Kinoshita T."/>
            <person name="Ohta Y."/>
            <person name="Mawaribuchi S."/>
            <person name="Jenkins J."/>
            <person name="Grimwood J."/>
            <person name="Schmutz J."/>
            <person name="Mitros T."/>
            <person name="Mozaffari S.V."/>
            <person name="Suzuki Y."/>
            <person name="Haramoto Y."/>
            <person name="Yamamoto T.S."/>
            <person name="Takagi C."/>
            <person name="Heald R."/>
            <person name="Miller K."/>
            <person name="Haudenschild C."/>
            <person name="Kitzman J."/>
            <person name="Nakayama T."/>
            <person name="Izutsu Y."/>
            <person name="Robert J."/>
            <person name="Fortriede J."/>
            <person name="Burns K."/>
            <person name="Lotay V."/>
            <person name="Karimi K."/>
            <person name="Yasuoka Y."/>
            <person name="Dichmann D.S."/>
            <person name="Flajnik M.F."/>
            <person name="Houston D.W."/>
            <person name="Shendure J."/>
            <person name="DuPasquier L."/>
            <person name="Vize P.D."/>
            <person name="Zorn A.M."/>
            <person name="Ito M."/>
            <person name="Marcotte E.M."/>
            <person name="Wallingford J.B."/>
            <person name="Ito Y."/>
            <person name="Asashima M."/>
            <person name="Ueno N."/>
            <person name="Matsuda Y."/>
            <person name="Veenstra G.J."/>
            <person name="Fujiyama A."/>
            <person name="Harland R.M."/>
            <person name="Taira M."/>
            <person name="Rokhsar D.S."/>
        </authorList>
    </citation>
    <scope>NUCLEOTIDE SEQUENCE [LARGE SCALE GENOMIC DNA]</scope>
    <source>
        <strain evidence="13">J</strain>
    </source>
</reference>
<evidence type="ECO:0000259" key="11">
    <source>
        <dbReference type="SMART" id="SM01193"/>
    </source>
</evidence>
<dbReference type="PANTHER" id="PTHR11902">
    <property type="entry name" value="ENOLASE"/>
    <property type="match status" value="1"/>
</dbReference>
<evidence type="ECO:0000256" key="8">
    <source>
        <dbReference type="ARBA" id="ARBA00048333"/>
    </source>
</evidence>
<dbReference type="InterPro" id="IPR036849">
    <property type="entry name" value="Enolase-like_C_sf"/>
</dbReference>
<dbReference type="OMA" id="MKELICI"/>
<dbReference type="AlphaFoldDB" id="A0A974HB51"/>
<dbReference type="InterPro" id="IPR029017">
    <property type="entry name" value="Enolase-like_N"/>
</dbReference>
<dbReference type="GO" id="GO:0004634">
    <property type="term" value="F:phosphopyruvate hydratase activity"/>
    <property type="evidence" value="ECO:0007669"/>
    <property type="project" value="UniProtKB-EC"/>
</dbReference>
<evidence type="ECO:0000256" key="3">
    <source>
        <dbReference type="ARBA" id="ARBA00012058"/>
    </source>
</evidence>
<dbReference type="SUPFAM" id="SSF51604">
    <property type="entry name" value="Enolase C-terminal domain-like"/>
    <property type="match status" value="1"/>
</dbReference>
<accession>A0A974HB51</accession>
<protein>
    <recommendedName>
        <fullName evidence="7">Enolase 4</fullName>
        <ecNumber evidence="3">4.2.1.11</ecNumber>
    </recommendedName>
    <alternativeName>
        <fullName evidence="6">2-phospho-D-glycerate hydro-lyase</fullName>
    </alternativeName>
</protein>
<evidence type="ECO:0000256" key="2">
    <source>
        <dbReference type="ARBA" id="ARBA00009604"/>
    </source>
</evidence>
<dbReference type="Pfam" id="PF00113">
    <property type="entry name" value="Enolase_C"/>
    <property type="match status" value="1"/>
</dbReference>
<dbReference type="SUPFAM" id="SSF54826">
    <property type="entry name" value="Enolase N-terminal domain-like"/>
    <property type="match status" value="1"/>
</dbReference>